<dbReference type="SUPFAM" id="SSF53271">
    <property type="entry name" value="PRTase-like"/>
    <property type="match status" value="1"/>
</dbReference>
<keyword evidence="3" id="KW-0328">Glycosyltransferase</keyword>
<accession>A0A7J0BTY5</accession>
<dbReference type="InterPro" id="IPR000836">
    <property type="entry name" value="PRTase_dom"/>
</dbReference>
<sequence length="366" mass="38860">MPAPLRRPLPALLRSLSRHPLRHLLRRMALLCGTRCTVCGKACPAYEPYDNMADGMESSMTDGMTGNMTDSMEGGTAGYSEDTTPCGKGSLPANATLPPLCPDCAHALRPRSGGYCSRCGLLFAQESLPVTPCSACLAAPPPWHTLTFCGAYEGTLRHSILRFKFHGALELGPVFGSLLAGRVAARFGSAHGRIHAEHTGYAGYAGHAGHAKHEGHGRHSTNNGCCANGTEASAAVQPTPAHCPPQVIIPVPLHPARLAERGYNQTLELARLMVKALNIPLQPNLLLRPVATPHQIGLSRQERQRNLRNAFAAPHPERLAGMHILLVDDIMTTGSTIAAATQVLLQAGAGSVHVAVVARTPEERPA</sequence>
<comment type="caution">
    <text evidence="3">The sequence shown here is derived from an EMBL/GenBank/DDBJ whole genome shotgun (WGS) entry which is preliminary data.</text>
</comment>
<keyword evidence="3" id="KW-0808">Transferase</keyword>
<organism evidence="3 4">
    <name type="scientific">Desulfovibrio psychrotolerans</name>
    <dbReference type="NCBI Taxonomy" id="415242"/>
    <lineage>
        <taxon>Bacteria</taxon>
        <taxon>Pseudomonadati</taxon>
        <taxon>Thermodesulfobacteriota</taxon>
        <taxon>Desulfovibrionia</taxon>
        <taxon>Desulfovibrionales</taxon>
        <taxon>Desulfovibrionaceae</taxon>
        <taxon>Desulfovibrio</taxon>
    </lineage>
</organism>
<evidence type="ECO:0000313" key="4">
    <source>
        <dbReference type="Proteomes" id="UP000503820"/>
    </source>
</evidence>
<dbReference type="PANTHER" id="PTHR47505">
    <property type="entry name" value="DNA UTILIZATION PROTEIN YHGH"/>
    <property type="match status" value="1"/>
</dbReference>
<dbReference type="PANTHER" id="PTHR47505:SF1">
    <property type="entry name" value="DNA UTILIZATION PROTEIN YHGH"/>
    <property type="match status" value="1"/>
</dbReference>
<proteinExistence type="inferred from homology"/>
<name>A0A7J0BTY5_9BACT</name>
<dbReference type="InterPro" id="IPR029057">
    <property type="entry name" value="PRTase-like"/>
</dbReference>
<dbReference type="Gene3D" id="3.40.50.2020">
    <property type="match status" value="1"/>
</dbReference>
<dbReference type="Proteomes" id="UP000503820">
    <property type="component" value="Unassembled WGS sequence"/>
</dbReference>
<dbReference type="EMBL" id="BLVP01000008">
    <property type="protein sequence ID" value="GFM37128.1"/>
    <property type="molecule type" value="Genomic_DNA"/>
</dbReference>
<evidence type="ECO:0000256" key="1">
    <source>
        <dbReference type="ARBA" id="ARBA00008007"/>
    </source>
</evidence>
<dbReference type="AlphaFoldDB" id="A0A7J0BTY5"/>
<keyword evidence="4" id="KW-1185">Reference proteome</keyword>
<evidence type="ECO:0000313" key="3">
    <source>
        <dbReference type="EMBL" id="GFM37128.1"/>
    </source>
</evidence>
<dbReference type="InterPro" id="IPR051910">
    <property type="entry name" value="ComF/GntX_DNA_util-trans"/>
</dbReference>
<comment type="similarity">
    <text evidence="1">Belongs to the ComF/GntX family.</text>
</comment>
<dbReference type="RefSeq" id="WP_243451327.1">
    <property type="nucleotide sequence ID" value="NZ_BLVP01000008.1"/>
</dbReference>
<dbReference type="Pfam" id="PF00156">
    <property type="entry name" value="Pribosyltran"/>
    <property type="match status" value="1"/>
</dbReference>
<evidence type="ECO:0000259" key="2">
    <source>
        <dbReference type="Pfam" id="PF00156"/>
    </source>
</evidence>
<protein>
    <submittedName>
        <fullName evidence="3">Amidophosphoribosyltransferase</fullName>
    </submittedName>
</protein>
<dbReference type="CDD" id="cd06223">
    <property type="entry name" value="PRTases_typeI"/>
    <property type="match status" value="1"/>
</dbReference>
<dbReference type="GO" id="GO:0016757">
    <property type="term" value="F:glycosyltransferase activity"/>
    <property type="evidence" value="ECO:0007669"/>
    <property type="project" value="UniProtKB-KW"/>
</dbReference>
<reference evidence="3 4" key="1">
    <citation type="submission" date="2020-05" db="EMBL/GenBank/DDBJ databases">
        <title>Draft genome sequence of Desulfovibrio psychrotolerans JS1T.</title>
        <authorList>
            <person name="Ueno A."/>
            <person name="Tamazawa S."/>
            <person name="Tamamura S."/>
            <person name="Murakami T."/>
            <person name="Kiyama T."/>
            <person name="Inomata H."/>
            <person name="Amano Y."/>
            <person name="Miyakawa K."/>
            <person name="Tamaki H."/>
            <person name="Naganuma T."/>
            <person name="Kaneko K."/>
        </authorList>
    </citation>
    <scope>NUCLEOTIDE SEQUENCE [LARGE SCALE GENOMIC DNA]</scope>
    <source>
        <strain evidence="3 4">JS1</strain>
    </source>
</reference>
<gene>
    <name evidence="3" type="ORF">DSM19430T_18120</name>
</gene>
<feature type="domain" description="Phosphoribosyltransferase" evidence="2">
    <location>
        <begin position="315"/>
        <end position="364"/>
    </location>
</feature>